<dbReference type="EMBL" id="MUYV01000001">
    <property type="protein sequence ID" value="OOS26855.1"/>
    <property type="molecule type" value="Genomic_DNA"/>
</dbReference>
<evidence type="ECO:0000256" key="1">
    <source>
        <dbReference type="ARBA" id="ARBA00007274"/>
    </source>
</evidence>
<dbReference type="Gene3D" id="2.160.10.10">
    <property type="entry name" value="Hexapeptide repeat proteins"/>
    <property type="match status" value="1"/>
</dbReference>
<sequence>MNIGSYSYTWSPLPTDTKIGNYCSIAAQVVKRGLEHPYQRFTTSAITYEKGYPPDSQMKQCGIPKKHSAITIEDDVWIGAYAMLKPGIMLHTGCIVAARANVTKDVPPYAIVGGNPARVLKMRFPDEIIKLLLESRWYDYDITKLAFPSDIEIEAFVELVNQHKENLPRLSSSNLMDVLTELNIPVQK</sequence>
<dbReference type="PANTHER" id="PTHR43300">
    <property type="entry name" value="ACETYLTRANSFERASE"/>
    <property type="match status" value="1"/>
</dbReference>
<evidence type="ECO:0000313" key="2">
    <source>
        <dbReference type="EMBL" id="OOS26855.1"/>
    </source>
</evidence>
<dbReference type="Proteomes" id="UP000190683">
    <property type="component" value="Unassembled WGS sequence"/>
</dbReference>
<gene>
    <name evidence="2" type="ORF">B0681_02760</name>
</gene>
<evidence type="ECO:0000313" key="3">
    <source>
        <dbReference type="Proteomes" id="UP000190683"/>
    </source>
</evidence>
<dbReference type="SUPFAM" id="SSF51161">
    <property type="entry name" value="Trimeric LpxA-like enzymes"/>
    <property type="match status" value="1"/>
</dbReference>
<dbReference type="AlphaFoldDB" id="A0A1T0CX11"/>
<protein>
    <recommendedName>
        <fullName evidence="4">Chloramphenicol acetyltransferase</fullName>
    </recommendedName>
</protein>
<reference evidence="2 3" key="1">
    <citation type="submission" date="2017-02" db="EMBL/GenBank/DDBJ databases">
        <title>Draft genome sequence of Moraxella porci CCUG 54912T type strain.</title>
        <authorList>
            <person name="Salva-Serra F."/>
            <person name="Engstrom-Jakobsson H."/>
            <person name="Thorell K."/>
            <person name="Jaen-Luchoro D."/>
            <person name="Gonzales-Siles L."/>
            <person name="Karlsson R."/>
            <person name="Yazdan S."/>
            <person name="Boulund F."/>
            <person name="Johnning A."/>
            <person name="Engstrand L."/>
            <person name="Kristiansson E."/>
            <person name="Moore E."/>
        </authorList>
    </citation>
    <scope>NUCLEOTIDE SEQUENCE [LARGE SCALE GENOMIC DNA]</scope>
    <source>
        <strain evidence="2 3">CCUG 54912</strain>
    </source>
</reference>
<dbReference type="STRING" id="573983.B0681_02760"/>
<dbReference type="PANTHER" id="PTHR43300:SF11">
    <property type="entry name" value="ACETYLTRANSFERASE RV3034C-RELATED"/>
    <property type="match status" value="1"/>
</dbReference>
<dbReference type="InterPro" id="IPR001451">
    <property type="entry name" value="Hexapep"/>
</dbReference>
<keyword evidence="3" id="KW-1185">Reference proteome</keyword>
<dbReference type="InterPro" id="IPR011004">
    <property type="entry name" value="Trimer_LpxA-like_sf"/>
</dbReference>
<dbReference type="InterPro" id="IPR050179">
    <property type="entry name" value="Trans_hexapeptide_repeat"/>
</dbReference>
<comment type="caution">
    <text evidence="2">The sequence shown here is derived from an EMBL/GenBank/DDBJ whole genome shotgun (WGS) entry which is preliminary data.</text>
</comment>
<organism evidence="2 3">
    <name type="scientific">Moraxella porci DSM 25326</name>
    <dbReference type="NCBI Taxonomy" id="573983"/>
    <lineage>
        <taxon>Bacteria</taxon>
        <taxon>Pseudomonadati</taxon>
        <taxon>Pseudomonadota</taxon>
        <taxon>Gammaproteobacteria</taxon>
        <taxon>Moraxellales</taxon>
        <taxon>Moraxellaceae</taxon>
        <taxon>Moraxella</taxon>
    </lineage>
</organism>
<name>A0A1T0CX11_9GAMM</name>
<dbReference type="Pfam" id="PF00132">
    <property type="entry name" value="Hexapep"/>
    <property type="match status" value="1"/>
</dbReference>
<accession>A0A1T0CX11</accession>
<dbReference type="CDD" id="cd03349">
    <property type="entry name" value="LbH_XAT"/>
    <property type="match status" value="1"/>
</dbReference>
<proteinExistence type="inferred from homology"/>
<comment type="similarity">
    <text evidence="1">Belongs to the transferase hexapeptide repeat family.</text>
</comment>
<evidence type="ECO:0008006" key="4">
    <source>
        <dbReference type="Google" id="ProtNLM"/>
    </source>
</evidence>